<dbReference type="SUPFAM" id="SSF46585">
    <property type="entry name" value="HR1 repeat"/>
    <property type="match status" value="1"/>
</dbReference>
<reference evidence="1 2" key="1">
    <citation type="submission" date="2014-03" db="EMBL/GenBank/DDBJ databases">
        <title>Draft genome of the hookworm Oesophagostomum dentatum.</title>
        <authorList>
            <person name="Mitreva M."/>
        </authorList>
    </citation>
    <scope>NUCLEOTIDE SEQUENCE [LARGE SCALE GENOMIC DNA]</scope>
    <source>
        <strain evidence="1 2">OD-Hann</strain>
    </source>
</reference>
<organism evidence="1 2">
    <name type="scientific">Oesophagostomum dentatum</name>
    <name type="common">Nodular worm</name>
    <dbReference type="NCBI Taxonomy" id="61180"/>
    <lineage>
        <taxon>Eukaryota</taxon>
        <taxon>Metazoa</taxon>
        <taxon>Ecdysozoa</taxon>
        <taxon>Nematoda</taxon>
        <taxon>Chromadorea</taxon>
        <taxon>Rhabditida</taxon>
        <taxon>Rhabditina</taxon>
        <taxon>Rhabditomorpha</taxon>
        <taxon>Strongyloidea</taxon>
        <taxon>Strongylidae</taxon>
        <taxon>Oesophagostomum</taxon>
    </lineage>
</organism>
<evidence type="ECO:0008006" key="3">
    <source>
        <dbReference type="Google" id="ProtNLM"/>
    </source>
</evidence>
<keyword evidence="2" id="KW-1185">Reference proteome</keyword>
<accession>A0A0B1TDX0</accession>
<sequence length="78" mass="8888">MKVKDGLEKFMSSNTSASRRYLDDSKNMLDDSKAKIALLRMQIEKIAHQEHDIISSSGDGTTGPDECVPLWILRNYRM</sequence>
<proteinExistence type="predicted"/>
<dbReference type="Gene3D" id="1.10.287.160">
    <property type="entry name" value="HR1 repeat"/>
    <property type="match status" value="1"/>
</dbReference>
<name>A0A0B1TDX0_OESDE</name>
<dbReference type="InterPro" id="IPR036274">
    <property type="entry name" value="HR1_rpt_sf"/>
</dbReference>
<dbReference type="EMBL" id="KN549959">
    <property type="protein sequence ID" value="KHJ95459.1"/>
    <property type="molecule type" value="Genomic_DNA"/>
</dbReference>
<evidence type="ECO:0000313" key="1">
    <source>
        <dbReference type="EMBL" id="KHJ95459.1"/>
    </source>
</evidence>
<dbReference type="Proteomes" id="UP000053660">
    <property type="component" value="Unassembled WGS sequence"/>
</dbReference>
<dbReference type="OrthoDB" id="63267at2759"/>
<evidence type="ECO:0000313" key="2">
    <source>
        <dbReference type="Proteomes" id="UP000053660"/>
    </source>
</evidence>
<dbReference type="AlphaFoldDB" id="A0A0B1TDX0"/>
<gene>
    <name evidence="1" type="ORF">OESDEN_04596</name>
</gene>
<protein>
    <recommendedName>
        <fullName evidence="3">REM-1 domain-containing protein</fullName>
    </recommendedName>
</protein>